<reference evidence="2" key="1">
    <citation type="journal article" date="2019" name="Int. J. Syst. Evol. Microbiol.">
        <title>The Global Catalogue of Microorganisms (GCM) 10K type strain sequencing project: providing services to taxonomists for standard genome sequencing and annotation.</title>
        <authorList>
            <consortium name="The Broad Institute Genomics Platform"/>
            <consortium name="The Broad Institute Genome Sequencing Center for Infectious Disease"/>
            <person name="Wu L."/>
            <person name="Ma J."/>
        </authorList>
    </citation>
    <scope>NUCLEOTIDE SEQUENCE [LARGE SCALE GENOMIC DNA]</scope>
    <source>
        <strain evidence="2">CGMCC 4.7357</strain>
    </source>
</reference>
<evidence type="ECO:0000313" key="2">
    <source>
        <dbReference type="Proteomes" id="UP001595997"/>
    </source>
</evidence>
<organism evidence="1 2">
    <name type="scientific">Streptomyces ovatisporus</name>
    <dbReference type="NCBI Taxonomy" id="1128682"/>
    <lineage>
        <taxon>Bacteria</taxon>
        <taxon>Bacillati</taxon>
        <taxon>Actinomycetota</taxon>
        <taxon>Actinomycetes</taxon>
        <taxon>Kitasatosporales</taxon>
        <taxon>Streptomycetaceae</taxon>
        <taxon>Streptomyces</taxon>
    </lineage>
</organism>
<accession>A0ABV9A208</accession>
<dbReference type="EMBL" id="JBHSFH010000003">
    <property type="protein sequence ID" value="MFC4493081.1"/>
    <property type="molecule type" value="Genomic_DNA"/>
</dbReference>
<protein>
    <submittedName>
        <fullName evidence="1">SCO7460 family lipoprotein</fullName>
    </submittedName>
</protein>
<proteinExistence type="predicted"/>
<evidence type="ECO:0000313" key="1">
    <source>
        <dbReference type="EMBL" id="MFC4493081.1"/>
    </source>
</evidence>
<dbReference type="Proteomes" id="UP001595997">
    <property type="component" value="Unassembled WGS sequence"/>
</dbReference>
<sequence>MTLTVLALLASGCGVLSTKEDQQRAQELAEAVYPGELRVVGARTLFPETTGSEVTYALRDDPDAFVRLRVEAGHDRCGGQPCAQALRDARGRGEAAAAEWRVLKGEFARCGYEVHAASVKRGTVTDPWIAQALSNGNVEDVLARIGDCLRRYSRALPAEQHAGRTSVTVHLADPSQVRELPAGREGDPALLRRTAPGLHAALAGRSSYAVTYTWRDGVVRPESGTARIVRPFEDRQEFKRKVHASAAEWLKGPHPRAELAQGYGGAWSLLPARVDRLRGWVLFCESPGEKGKRCLGNSALALTVDLEGRLVGEPTVVSGIRDGRGALRLPPLD</sequence>
<comment type="caution">
    <text evidence="1">The sequence shown here is derived from an EMBL/GenBank/DDBJ whole genome shotgun (WGS) entry which is preliminary data.</text>
</comment>
<keyword evidence="1" id="KW-0449">Lipoprotein</keyword>
<dbReference type="NCBIfam" id="NF046121">
    <property type="entry name" value="lipo_SCO7460"/>
    <property type="match status" value="1"/>
</dbReference>
<name>A0ABV9A208_9ACTN</name>
<keyword evidence="2" id="KW-1185">Reference proteome</keyword>
<gene>
    <name evidence="1" type="ORF">ACFPA8_02885</name>
</gene>